<evidence type="ECO:0000256" key="7">
    <source>
        <dbReference type="ARBA" id="ARBA00023146"/>
    </source>
</evidence>
<evidence type="ECO:0000256" key="3">
    <source>
        <dbReference type="ARBA" id="ARBA00022598"/>
    </source>
</evidence>
<evidence type="ECO:0000256" key="2">
    <source>
        <dbReference type="ARBA" id="ARBA00012829"/>
    </source>
</evidence>
<dbReference type="InterPro" id="IPR006194">
    <property type="entry name" value="Gly-tRNA-synth_heterodimer"/>
</dbReference>
<keyword evidence="3" id="KW-0436">Ligase</keyword>
<keyword evidence="4" id="KW-0547">Nucleotide-binding</keyword>
<comment type="catalytic activity">
    <reaction evidence="8">
        <text>tRNA(Gly) + glycine + ATP = glycyl-tRNA(Gly) + AMP + diphosphate</text>
        <dbReference type="Rhea" id="RHEA:16013"/>
        <dbReference type="Rhea" id="RHEA-COMP:9664"/>
        <dbReference type="Rhea" id="RHEA-COMP:9683"/>
        <dbReference type="ChEBI" id="CHEBI:30616"/>
        <dbReference type="ChEBI" id="CHEBI:33019"/>
        <dbReference type="ChEBI" id="CHEBI:57305"/>
        <dbReference type="ChEBI" id="CHEBI:78442"/>
        <dbReference type="ChEBI" id="CHEBI:78522"/>
        <dbReference type="ChEBI" id="CHEBI:456215"/>
        <dbReference type="EC" id="6.1.1.14"/>
    </reaction>
</comment>
<gene>
    <name evidence="9" type="ORF">B1A_13570</name>
</gene>
<evidence type="ECO:0000256" key="4">
    <source>
        <dbReference type="ARBA" id="ARBA00022741"/>
    </source>
</evidence>
<dbReference type="PANTHER" id="PTHR30075:SF2">
    <property type="entry name" value="GLYCINE--TRNA LIGASE, CHLOROPLASTIC_MITOCHONDRIAL 2"/>
    <property type="match status" value="1"/>
</dbReference>
<dbReference type="AlphaFoldDB" id="T0ZZM5"/>
<evidence type="ECO:0000256" key="1">
    <source>
        <dbReference type="ARBA" id="ARBA00008226"/>
    </source>
</evidence>
<feature type="non-terminal residue" evidence="9">
    <location>
        <position position="1"/>
    </location>
</feature>
<proteinExistence type="inferred from homology"/>
<comment type="caution">
    <text evidence="9">The sequence shown here is derived from an EMBL/GenBank/DDBJ whole genome shotgun (WGS) entry which is preliminary data.</text>
</comment>
<dbReference type="GO" id="GO:0005829">
    <property type="term" value="C:cytosol"/>
    <property type="evidence" value="ECO:0007669"/>
    <property type="project" value="TreeGrafter"/>
</dbReference>
<reference evidence="9" key="1">
    <citation type="submission" date="2013-08" db="EMBL/GenBank/DDBJ databases">
        <authorList>
            <person name="Mendez C."/>
            <person name="Richter M."/>
            <person name="Ferrer M."/>
            <person name="Sanchez J."/>
        </authorList>
    </citation>
    <scope>NUCLEOTIDE SEQUENCE</scope>
</reference>
<organism evidence="9">
    <name type="scientific">mine drainage metagenome</name>
    <dbReference type="NCBI Taxonomy" id="410659"/>
    <lineage>
        <taxon>unclassified sequences</taxon>
        <taxon>metagenomes</taxon>
        <taxon>ecological metagenomes</taxon>
    </lineage>
</organism>
<protein>
    <recommendedName>
        <fullName evidence="2">glycine--tRNA ligase</fullName>
        <ecNumber evidence="2">6.1.1.14</ecNumber>
    </recommendedName>
</protein>
<dbReference type="PROSITE" id="PS50861">
    <property type="entry name" value="AA_TRNA_LIGASE_II_GLYAB"/>
    <property type="match status" value="1"/>
</dbReference>
<evidence type="ECO:0000256" key="8">
    <source>
        <dbReference type="ARBA" id="ARBA00047937"/>
    </source>
</evidence>
<keyword evidence="7 9" id="KW-0030">Aminoacyl-tRNA synthetase</keyword>
<accession>T0ZZM5</accession>
<dbReference type="SUPFAM" id="SSF109604">
    <property type="entry name" value="HD-domain/PDEase-like"/>
    <property type="match status" value="1"/>
</dbReference>
<dbReference type="InterPro" id="IPR015944">
    <property type="entry name" value="Gly-tRNA-synth_bsu"/>
</dbReference>
<dbReference type="PRINTS" id="PR01045">
    <property type="entry name" value="TRNASYNTHGB"/>
</dbReference>
<evidence type="ECO:0000313" key="9">
    <source>
        <dbReference type="EMBL" id="EQD50072.1"/>
    </source>
</evidence>
<dbReference type="GO" id="GO:0005524">
    <property type="term" value="F:ATP binding"/>
    <property type="evidence" value="ECO:0007669"/>
    <property type="project" value="UniProtKB-KW"/>
</dbReference>
<evidence type="ECO:0000256" key="6">
    <source>
        <dbReference type="ARBA" id="ARBA00022917"/>
    </source>
</evidence>
<sequence length="401" mass="43848">GVDVQSLERRSADRGEFLYYAGVKPGAAAVELLPAIVQDALDALPIPRRMRWGAGEAQFVRPVHWVVMLYGREVVAAKVLERTAGNLSWGHRFHSAKPLRIASPGTYERTLATRGCVVADFEERRTRVREQVTAAAGPLGGRAVIGSALLEEVTALVEWPVALAGRFEERFLQLPREVLISTLEDHQRYFPVEGADGALLPCFVAVANIESREPQRVVEGNERVIRPRLADAAFFWDQDRKMPLGARIEALDAVTFEARLGSLGDRARRIRALAVRIATSLGRPPERLERAALLCKCDLLTAMVGEFPELQGVMGSYYAAADGEDREVATALREHYLPRASGDALPLTGVGTLLAVADKVDTLASIFTIGAKPTGTKDPFGLRRAAIGLTRILLEQRLTSI</sequence>
<dbReference type="EC" id="6.1.1.14" evidence="2"/>
<dbReference type="Pfam" id="PF02092">
    <property type="entry name" value="tRNA_synt_2f"/>
    <property type="match status" value="1"/>
</dbReference>
<evidence type="ECO:0000256" key="5">
    <source>
        <dbReference type="ARBA" id="ARBA00022840"/>
    </source>
</evidence>
<dbReference type="GO" id="GO:0004820">
    <property type="term" value="F:glycine-tRNA ligase activity"/>
    <property type="evidence" value="ECO:0007669"/>
    <property type="project" value="UniProtKB-EC"/>
</dbReference>
<dbReference type="EMBL" id="AUZX01009935">
    <property type="protein sequence ID" value="EQD50072.1"/>
    <property type="molecule type" value="Genomic_DNA"/>
</dbReference>
<dbReference type="PANTHER" id="PTHR30075">
    <property type="entry name" value="GLYCYL-TRNA SYNTHETASE"/>
    <property type="match status" value="1"/>
</dbReference>
<dbReference type="GO" id="GO:0006426">
    <property type="term" value="P:glycyl-tRNA aminoacylation"/>
    <property type="evidence" value="ECO:0007669"/>
    <property type="project" value="InterPro"/>
</dbReference>
<keyword evidence="5" id="KW-0067">ATP-binding</keyword>
<dbReference type="NCBIfam" id="TIGR00211">
    <property type="entry name" value="glyS"/>
    <property type="match status" value="1"/>
</dbReference>
<keyword evidence="6" id="KW-0648">Protein biosynthesis</keyword>
<comment type="similarity">
    <text evidence="1">Belongs to the class-II aminoacyl-tRNA synthetase family.</text>
</comment>
<reference evidence="9" key="2">
    <citation type="journal article" date="2014" name="ISME J.">
        <title>Microbial stratification in low pH oxic and suboxic macroscopic growths along an acid mine drainage.</title>
        <authorList>
            <person name="Mendez-Garcia C."/>
            <person name="Mesa V."/>
            <person name="Sprenger R.R."/>
            <person name="Richter M."/>
            <person name="Diez M.S."/>
            <person name="Solano J."/>
            <person name="Bargiela R."/>
            <person name="Golyshina O.V."/>
            <person name="Manteca A."/>
            <person name="Ramos J.L."/>
            <person name="Gallego J.R."/>
            <person name="Llorente I."/>
            <person name="Martins Dos Santos V.A."/>
            <person name="Jensen O.N."/>
            <person name="Pelaez A.I."/>
            <person name="Sanchez J."/>
            <person name="Ferrer M."/>
        </authorList>
    </citation>
    <scope>NUCLEOTIDE SEQUENCE</scope>
</reference>
<name>T0ZZM5_9ZZZZ</name>